<feature type="domain" description="DUF112" evidence="2">
    <location>
        <begin position="18"/>
        <end position="437"/>
    </location>
</feature>
<feature type="transmembrane region" description="Helical" evidence="1">
    <location>
        <begin position="168"/>
        <end position="187"/>
    </location>
</feature>
<sequence>MIDSLFHAIDLVFSWPAILWLAVGMLFGIFVGALPGVGPNLGMAVVLPLTVPLDGITAIILLISIYSGAMYGGSIAAILINTPGNAAAAATTFDGYPMTRLGQARKALAVSATASALGGMLTIVTIILLSPLLIEFVLMFGSPEYFLIAMFGLVLITVVTRGSMVKGITAGAFGLLLTSVGIPVMTFEQRYTFGILELQDGISFVVALIGVFAIGEMMRLAAEQGGIVKEDVELSGSIASGFWEVIKNPISTIRSAFIGLGIGAVPGSGASVSNFISYGEAVRSDSDDTYGEGNPKGVIASEAANNGTVAGSLIPTLSFGIPGSGATAILLGGLLMHGIRPSPELFGAELHITYATFIALIVGNVFIFLFGLLIVTRTGHWFTRINTDYIIPLVICLAVTGSFAIRNNWLDLAFVVAFGVLGYYMVKHNYSIIAFVLGIVLGPIAEENLYRTIELGGFPVFLERPLSILLLALTVLVLVGPLIKNQLEARRNAA</sequence>
<feature type="transmembrane region" description="Helical" evidence="1">
    <location>
        <begin position="107"/>
        <end position="130"/>
    </location>
</feature>
<feature type="transmembrane region" description="Helical" evidence="1">
    <location>
        <begin position="433"/>
        <end position="453"/>
    </location>
</feature>
<feature type="transmembrane region" description="Helical" evidence="1">
    <location>
        <begin position="465"/>
        <end position="483"/>
    </location>
</feature>
<keyword evidence="4" id="KW-1185">Reference proteome</keyword>
<dbReference type="RefSeq" id="WP_149080843.1">
    <property type="nucleotide sequence ID" value="NZ_VTAW01000007.1"/>
</dbReference>
<feature type="transmembrane region" description="Helical" evidence="1">
    <location>
        <begin position="12"/>
        <end position="35"/>
    </location>
</feature>
<keyword evidence="1" id="KW-0812">Transmembrane</keyword>
<feature type="transmembrane region" description="Helical" evidence="1">
    <location>
        <begin position="136"/>
        <end position="156"/>
    </location>
</feature>
<feature type="transmembrane region" description="Helical" evidence="1">
    <location>
        <begin position="351"/>
        <end position="375"/>
    </location>
</feature>
<dbReference type="InterPro" id="IPR002823">
    <property type="entry name" value="DUF112_TM"/>
</dbReference>
<name>A0A5D5ALH4_9EURY</name>
<feature type="transmembrane region" description="Helical" evidence="1">
    <location>
        <begin position="319"/>
        <end position="339"/>
    </location>
</feature>
<evidence type="ECO:0000259" key="2">
    <source>
        <dbReference type="Pfam" id="PF01970"/>
    </source>
</evidence>
<dbReference type="Pfam" id="PF01970">
    <property type="entry name" value="TctA"/>
    <property type="match status" value="1"/>
</dbReference>
<dbReference type="PANTHER" id="PTHR35342:SF5">
    <property type="entry name" value="TRICARBOXYLIC TRANSPORT PROTEIN"/>
    <property type="match status" value="1"/>
</dbReference>
<gene>
    <name evidence="3" type="ORF">FYC77_07255</name>
</gene>
<keyword evidence="1" id="KW-1133">Transmembrane helix</keyword>
<dbReference type="PANTHER" id="PTHR35342">
    <property type="entry name" value="TRICARBOXYLIC TRANSPORT PROTEIN"/>
    <property type="match status" value="1"/>
</dbReference>
<feature type="transmembrane region" description="Helical" evidence="1">
    <location>
        <begin position="387"/>
        <end position="403"/>
    </location>
</feature>
<accession>A0A5D5ALH4</accession>
<evidence type="ECO:0000313" key="4">
    <source>
        <dbReference type="Proteomes" id="UP000324104"/>
    </source>
</evidence>
<protein>
    <submittedName>
        <fullName evidence="3">Tripartite tricarboxylate transporter permease</fullName>
    </submittedName>
</protein>
<dbReference type="Proteomes" id="UP000324104">
    <property type="component" value="Unassembled WGS sequence"/>
</dbReference>
<feature type="transmembrane region" description="Helical" evidence="1">
    <location>
        <begin position="409"/>
        <end position="426"/>
    </location>
</feature>
<proteinExistence type="predicted"/>
<dbReference type="AlphaFoldDB" id="A0A5D5ALH4"/>
<evidence type="ECO:0000256" key="1">
    <source>
        <dbReference type="SAM" id="Phobius"/>
    </source>
</evidence>
<dbReference type="EMBL" id="VTAW01000007">
    <property type="protein sequence ID" value="TYT62556.1"/>
    <property type="molecule type" value="Genomic_DNA"/>
</dbReference>
<feature type="transmembrane region" description="Helical" evidence="1">
    <location>
        <begin position="55"/>
        <end position="80"/>
    </location>
</feature>
<evidence type="ECO:0000313" key="3">
    <source>
        <dbReference type="EMBL" id="TYT62556.1"/>
    </source>
</evidence>
<reference evidence="3 4" key="1">
    <citation type="submission" date="2019-08" db="EMBL/GenBank/DDBJ databases">
        <title>Archaea genome.</title>
        <authorList>
            <person name="Kajale S."/>
            <person name="Shouche Y."/>
            <person name="Deshpande N."/>
            <person name="Sharma A."/>
        </authorList>
    </citation>
    <scope>NUCLEOTIDE SEQUENCE [LARGE SCALE GENOMIC DNA]</scope>
    <source>
        <strain evidence="3 4">ESP3B_9</strain>
    </source>
</reference>
<organism evidence="3 4">
    <name type="scientific">Natrialba swarupiae</name>
    <dbReference type="NCBI Taxonomy" id="2448032"/>
    <lineage>
        <taxon>Archaea</taxon>
        <taxon>Methanobacteriati</taxon>
        <taxon>Methanobacteriota</taxon>
        <taxon>Stenosarchaea group</taxon>
        <taxon>Halobacteria</taxon>
        <taxon>Halobacteriales</taxon>
        <taxon>Natrialbaceae</taxon>
        <taxon>Natrialba</taxon>
    </lineage>
</organism>
<feature type="transmembrane region" description="Helical" evidence="1">
    <location>
        <begin position="193"/>
        <end position="214"/>
    </location>
</feature>
<comment type="caution">
    <text evidence="3">The sequence shown here is derived from an EMBL/GenBank/DDBJ whole genome shotgun (WGS) entry which is preliminary data.</text>
</comment>
<keyword evidence="1" id="KW-0472">Membrane</keyword>